<protein>
    <submittedName>
        <fullName evidence="2">Uncharacterized protein</fullName>
    </submittedName>
</protein>
<accession>K9VZX8</accession>
<sequence>MGGFIKSVALAFIGLLTIWLAAFLLGSLIGFFSGLFA</sequence>
<keyword evidence="1" id="KW-0812">Transmembrane</keyword>
<dbReference type="STRING" id="1173022.Cri9333_2162"/>
<dbReference type="KEGG" id="cep:Cri9333_2162"/>
<organism evidence="2 3">
    <name type="scientific">Crinalium epipsammum PCC 9333</name>
    <dbReference type="NCBI Taxonomy" id="1173022"/>
    <lineage>
        <taxon>Bacteria</taxon>
        <taxon>Bacillati</taxon>
        <taxon>Cyanobacteriota</taxon>
        <taxon>Cyanophyceae</taxon>
        <taxon>Gomontiellales</taxon>
        <taxon>Gomontiellaceae</taxon>
        <taxon>Crinalium</taxon>
    </lineage>
</organism>
<keyword evidence="1" id="KW-0472">Membrane</keyword>
<gene>
    <name evidence="2" type="ORF">Cri9333_2162</name>
</gene>
<evidence type="ECO:0000313" key="3">
    <source>
        <dbReference type="Proteomes" id="UP000010472"/>
    </source>
</evidence>
<name>K9VZX8_9CYAN</name>
<dbReference type="HOGENOM" id="CLU_3342725_0_0_3"/>
<reference evidence="2 3" key="1">
    <citation type="submission" date="2012-06" db="EMBL/GenBank/DDBJ databases">
        <title>Finished chromosome of genome of Crinalium epipsammum PCC 9333.</title>
        <authorList>
            <consortium name="US DOE Joint Genome Institute"/>
            <person name="Gugger M."/>
            <person name="Coursin T."/>
            <person name="Rippka R."/>
            <person name="Tandeau De Marsac N."/>
            <person name="Huntemann M."/>
            <person name="Wei C.-L."/>
            <person name="Han J."/>
            <person name="Detter J.C."/>
            <person name="Han C."/>
            <person name="Tapia R."/>
            <person name="Davenport K."/>
            <person name="Daligault H."/>
            <person name="Erkkila T."/>
            <person name="Gu W."/>
            <person name="Munk A.C.C."/>
            <person name="Teshima H."/>
            <person name="Xu Y."/>
            <person name="Chain P."/>
            <person name="Chen A."/>
            <person name="Krypides N."/>
            <person name="Mavromatis K."/>
            <person name="Markowitz V."/>
            <person name="Szeto E."/>
            <person name="Ivanova N."/>
            <person name="Mikhailova N."/>
            <person name="Ovchinnikova G."/>
            <person name="Pagani I."/>
            <person name="Pati A."/>
            <person name="Goodwin L."/>
            <person name="Peters L."/>
            <person name="Pitluck S."/>
            <person name="Woyke T."/>
            <person name="Kerfeld C."/>
        </authorList>
    </citation>
    <scope>NUCLEOTIDE SEQUENCE [LARGE SCALE GENOMIC DNA]</scope>
    <source>
        <strain evidence="2 3">PCC 9333</strain>
    </source>
</reference>
<proteinExistence type="predicted"/>
<keyword evidence="3" id="KW-1185">Reference proteome</keyword>
<keyword evidence="1" id="KW-1133">Transmembrane helix</keyword>
<evidence type="ECO:0000313" key="2">
    <source>
        <dbReference type="EMBL" id="AFZ13037.1"/>
    </source>
</evidence>
<dbReference type="Proteomes" id="UP000010472">
    <property type="component" value="Chromosome"/>
</dbReference>
<dbReference type="AlphaFoldDB" id="K9VZX8"/>
<dbReference type="EMBL" id="CP003620">
    <property type="protein sequence ID" value="AFZ13037.1"/>
    <property type="molecule type" value="Genomic_DNA"/>
</dbReference>
<feature type="transmembrane region" description="Helical" evidence="1">
    <location>
        <begin position="12"/>
        <end position="36"/>
    </location>
</feature>
<evidence type="ECO:0000256" key="1">
    <source>
        <dbReference type="SAM" id="Phobius"/>
    </source>
</evidence>